<dbReference type="PROSITE" id="PS51257">
    <property type="entry name" value="PROKAR_LIPOPROTEIN"/>
    <property type="match status" value="1"/>
</dbReference>
<name>A0ABW5MZN7_9FLAO</name>
<accession>A0ABW5MZN7</accession>
<comment type="caution">
    <text evidence="1">The sequence shown here is derived from an EMBL/GenBank/DDBJ whole genome shotgun (WGS) entry which is preliminary data.</text>
</comment>
<keyword evidence="2" id="KW-1185">Reference proteome</keyword>
<dbReference type="Proteomes" id="UP001597526">
    <property type="component" value="Unassembled WGS sequence"/>
</dbReference>
<proteinExistence type="predicted"/>
<gene>
    <name evidence="1" type="ORF">ACFSQJ_18115</name>
</gene>
<evidence type="ECO:0000313" key="2">
    <source>
        <dbReference type="Proteomes" id="UP001597526"/>
    </source>
</evidence>
<evidence type="ECO:0000313" key="1">
    <source>
        <dbReference type="EMBL" id="MFD2588847.1"/>
    </source>
</evidence>
<dbReference type="EMBL" id="JBHULB010000082">
    <property type="protein sequence ID" value="MFD2588847.1"/>
    <property type="molecule type" value="Genomic_DNA"/>
</dbReference>
<reference evidence="2" key="1">
    <citation type="journal article" date="2019" name="Int. J. Syst. Evol. Microbiol.">
        <title>The Global Catalogue of Microorganisms (GCM) 10K type strain sequencing project: providing services to taxonomists for standard genome sequencing and annotation.</title>
        <authorList>
            <consortium name="The Broad Institute Genomics Platform"/>
            <consortium name="The Broad Institute Genome Sequencing Center for Infectious Disease"/>
            <person name="Wu L."/>
            <person name="Ma J."/>
        </authorList>
    </citation>
    <scope>NUCLEOTIDE SEQUENCE [LARGE SCALE GENOMIC DNA]</scope>
    <source>
        <strain evidence="2">KCTC 52368</strain>
    </source>
</reference>
<organism evidence="1 2">
    <name type="scientific">Croceitalea marina</name>
    <dbReference type="NCBI Taxonomy" id="1775166"/>
    <lineage>
        <taxon>Bacteria</taxon>
        <taxon>Pseudomonadati</taxon>
        <taxon>Bacteroidota</taxon>
        <taxon>Flavobacteriia</taxon>
        <taxon>Flavobacteriales</taxon>
        <taxon>Flavobacteriaceae</taxon>
        <taxon>Croceitalea</taxon>
    </lineage>
</organism>
<dbReference type="RefSeq" id="WP_377768312.1">
    <property type="nucleotide sequence ID" value="NZ_JBHULB010000082.1"/>
</dbReference>
<sequence length="165" mass="19343">MQKLWIYFLLIGIVFSCKKETQPEVADANLSEFTAFQNTPKTQDINAEAMIILKDWAEFTSFQKSFDFMYRAGNNEDLVLAIDDLLEKENNLRESKYPEEFDKTQIRSRQKVLRTFLLKIKASLVENTDVNEPVKQMLTARNAFRYQFNIIVSNKLDTKLILDEN</sequence>
<protein>
    <submittedName>
        <fullName evidence="1">Uncharacterized protein</fullName>
    </submittedName>
</protein>